<dbReference type="OrthoDB" id="3406160at2"/>
<keyword evidence="4" id="KW-1185">Reference proteome</keyword>
<accession>A0A318NGZ0</accession>
<feature type="compositionally biased region" description="Basic and acidic residues" evidence="1">
    <location>
        <begin position="23"/>
        <end position="34"/>
    </location>
</feature>
<dbReference type="InterPro" id="IPR036365">
    <property type="entry name" value="PGBD-like_sf"/>
</dbReference>
<proteinExistence type="predicted"/>
<dbReference type="Pfam" id="PF01471">
    <property type="entry name" value="PG_binding_1"/>
    <property type="match status" value="1"/>
</dbReference>
<dbReference type="SUPFAM" id="SSF47090">
    <property type="entry name" value="PGBD-like"/>
    <property type="match status" value="1"/>
</dbReference>
<evidence type="ECO:0000259" key="2">
    <source>
        <dbReference type="Pfam" id="PF01471"/>
    </source>
</evidence>
<feature type="region of interest" description="Disordered" evidence="1">
    <location>
        <begin position="1"/>
        <end position="94"/>
    </location>
</feature>
<dbReference type="InterPro" id="IPR036366">
    <property type="entry name" value="PGBDSf"/>
</dbReference>
<comment type="caution">
    <text evidence="3">The sequence shown here is derived from an EMBL/GenBank/DDBJ whole genome shotgun (WGS) entry which is preliminary data.</text>
</comment>
<feature type="compositionally biased region" description="Low complexity" evidence="1">
    <location>
        <begin position="67"/>
        <end position="85"/>
    </location>
</feature>
<protein>
    <recommendedName>
        <fullName evidence="2">Peptidoglycan binding-like domain-containing protein</fullName>
    </recommendedName>
</protein>
<feature type="region of interest" description="Disordered" evidence="1">
    <location>
        <begin position="182"/>
        <end position="216"/>
    </location>
</feature>
<dbReference type="InterPro" id="IPR023346">
    <property type="entry name" value="Lysozyme-like_dom_sf"/>
</dbReference>
<dbReference type="AlphaFoldDB" id="A0A318NGZ0"/>
<organism evidence="3 4">
    <name type="scientific">Micromonospora arborensis</name>
    <dbReference type="NCBI Taxonomy" id="2116518"/>
    <lineage>
        <taxon>Bacteria</taxon>
        <taxon>Bacillati</taxon>
        <taxon>Actinomycetota</taxon>
        <taxon>Actinomycetes</taxon>
        <taxon>Micromonosporales</taxon>
        <taxon>Micromonosporaceae</taxon>
        <taxon>Micromonospora</taxon>
    </lineage>
</organism>
<gene>
    <name evidence="3" type="ORF">C7C45_18755</name>
</gene>
<dbReference type="Pfam" id="PF13560">
    <property type="entry name" value="HTH_31"/>
    <property type="match status" value="1"/>
</dbReference>
<evidence type="ECO:0000256" key="1">
    <source>
        <dbReference type="SAM" id="MobiDB-lite"/>
    </source>
</evidence>
<dbReference type="SUPFAM" id="SSF53955">
    <property type="entry name" value="Lysozyme-like"/>
    <property type="match status" value="1"/>
</dbReference>
<reference evidence="3 4" key="1">
    <citation type="submission" date="2018-03" db="EMBL/GenBank/DDBJ databases">
        <title>Bioinformatic expansion and discovery of thiopeptide antibiotics.</title>
        <authorList>
            <person name="Schwalen C.J."/>
            <person name="Hudson G.A."/>
            <person name="Mitchell D.A."/>
        </authorList>
    </citation>
    <scope>NUCLEOTIDE SEQUENCE [LARGE SCALE GENOMIC DNA]</scope>
    <source>
        <strain evidence="3 4">NRRL 8041</strain>
    </source>
</reference>
<evidence type="ECO:0000313" key="3">
    <source>
        <dbReference type="EMBL" id="PYC68500.1"/>
    </source>
</evidence>
<dbReference type="Gene3D" id="1.10.101.10">
    <property type="entry name" value="PGBD-like superfamily/PGBD"/>
    <property type="match status" value="1"/>
</dbReference>
<name>A0A318NGZ0_9ACTN</name>
<dbReference type="InterPro" id="IPR002477">
    <property type="entry name" value="Peptidoglycan-bd-like"/>
</dbReference>
<sequence length="426" mass="45445">MVIARLSRPRGAGGKPGSGDCPRWSDKTRTRLPDLRGQPTAVTRALSPPAGLSSVVTRWPRRCSAYGRRAPTGTGPGPTTSTTRGDSMDDAARDPLPQAATAGEYVALLRDVRRCSGLTYREISRRASAAGHWLPPSTLATMLGRTTLPRERTVLALLAACGTSAAEVQRWVELRRDLEARASERARQPSHPAGTAVEKPTLDDPAPPAPPRPGVLGPSRRWLRLAVLAVLGVLTVGASGALRPGETDTADASPTDGCPAVLQQGMHGPCVLDLQERLVAGGLDVPVDGWFGSDTTGRVMAFQALDGLPVSGTVDGRVLDRLSDGTRVPAAWPEERIGTYLRGVFPEDPAGAVQVARCLSGLDPYRVEVVADGARRWGLFQFSDMELSRLGVDRPTALDPGWNIRAARDVWSRTGGFDHWQCASAR</sequence>
<dbReference type="Proteomes" id="UP000248333">
    <property type="component" value="Unassembled WGS sequence"/>
</dbReference>
<dbReference type="EMBL" id="PYBV01000022">
    <property type="protein sequence ID" value="PYC68500.1"/>
    <property type="molecule type" value="Genomic_DNA"/>
</dbReference>
<feature type="domain" description="Peptidoglycan binding-like" evidence="2">
    <location>
        <begin position="269"/>
        <end position="322"/>
    </location>
</feature>
<evidence type="ECO:0000313" key="4">
    <source>
        <dbReference type="Proteomes" id="UP000248333"/>
    </source>
</evidence>